<dbReference type="EC" id="6.1.1.18" evidence="2"/>
<dbReference type="InterPro" id="IPR011035">
    <property type="entry name" value="Ribosomal_bL25/Gln-tRNA_synth"/>
</dbReference>
<keyword evidence="4 10" id="KW-0547">Nucleotide-binding</keyword>
<dbReference type="Proteomes" id="UP000467841">
    <property type="component" value="Unassembled WGS sequence"/>
</dbReference>
<evidence type="ECO:0000313" key="17">
    <source>
        <dbReference type="EMBL" id="CAA7012867.1"/>
    </source>
</evidence>
<dbReference type="InterPro" id="IPR007638">
    <property type="entry name" value="Gln-tRNA-synth_Ib_RNA-bd_2"/>
</dbReference>
<dbReference type="Pfam" id="PF00749">
    <property type="entry name" value="tRNA-synt_1c"/>
    <property type="match status" value="1"/>
</dbReference>
<dbReference type="InterPro" id="IPR007639">
    <property type="entry name" value="Gln-tRNA-synth_Ib_RNA-bd_N"/>
</dbReference>
<dbReference type="FunFam" id="2.40.240.10:FF:000011">
    <property type="entry name" value="Glutamine--tRNA ligase cytoplasmic"/>
    <property type="match status" value="1"/>
</dbReference>
<dbReference type="NCBIfam" id="TIGR00440">
    <property type="entry name" value="glnS"/>
    <property type="match status" value="1"/>
</dbReference>
<dbReference type="InterPro" id="IPR020056">
    <property type="entry name" value="Rbsml_bL25/Gln-tRNA_synth_N"/>
</dbReference>
<dbReference type="InterPro" id="IPR001412">
    <property type="entry name" value="aa-tRNA-synth_I_CS"/>
</dbReference>
<evidence type="ECO:0000256" key="8">
    <source>
        <dbReference type="ARBA" id="ARBA00030466"/>
    </source>
</evidence>
<dbReference type="Pfam" id="PF03950">
    <property type="entry name" value="tRNA-synt_1c_C"/>
    <property type="match status" value="1"/>
</dbReference>
<dbReference type="Pfam" id="PF04557">
    <property type="entry name" value="tRNA_synt_1c_R2"/>
    <property type="match status" value="1"/>
</dbReference>
<dbReference type="PANTHER" id="PTHR43097">
    <property type="entry name" value="GLUTAMINE-TRNA LIGASE"/>
    <property type="match status" value="1"/>
</dbReference>
<feature type="domain" description="Glutaminyl-tRNA synthetase class Ib non-specific RNA-binding" evidence="15">
    <location>
        <begin position="4"/>
        <end position="155"/>
    </location>
</feature>
<sequence length="777" mass="88984">MGSLELFLSIGLDEKTVDGNSKVITDLTALIHQAGLSDGCDRAIGILLLIMAKKKGGKALVHRPTLLDYIVSSKIKTPLQLDAAYSFLEKTGPEELKLHEFEEACGVGVEVSAEEIERTVDGIFQENMNSILERRYRNTGEYIGHVCKRLPWADAKIVKRVVDEKLLELLGERTAADDEKPTKEKKQKKEKPDNAKVEKAAVEEELNPFAIFPDPKENVTAHTKVPFSDGSLLECSNGKQVLDKHLKVTGGRVYTRFPPEPNGYLHIGHAKAMFVDFGLAKERGGCCYLRYDDTNPEAEKKEYIDHIEEIVKWMGWEPFKITYTSDYFQELYDLAVELIRRGHAYVDHQNAEEIKEYREKKMNSPWRDRPAEESLRLFDEMRRGMIEEGKATLRMKQDMQNYNFNMYDLIAYRIKFTPHPHAGDKWCIYPTYDYAHCIVDSLENITHSLCTLEFETRRASYYWLLNSLDLYMPYVWEYSRLNVTNTVMSKRKLNYIVTNKYVDGWDDPRLLTLAGLRRRGVTPTAINAFVRGLGITRSDGSMIHMSRLEHHIREELNRTAPRTMVVLDPLKVVITNMEPGKVIELDAKKWPNAQNDDPSASYKVPFSRVVYIEQSDFRVKDSANYYGLAPGKSVLLRYAFPIKCTDVVFADDNETVCEIHAEYDPEKKTRPKVLHWVSESSSPGKELLKVEVRKFEKLFNSENPAELNEDWLNDINPDSKVVVSDAYALSSIKDAAVGDTFQFERMGYFAVDKDSSPGKLVFNQTVTLKDTYKKGGK</sequence>
<dbReference type="GO" id="GO:0048608">
    <property type="term" value="P:reproductive structure development"/>
    <property type="evidence" value="ECO:0007669"/>
    <property type="project" value="UniProtKB-ARBA"/>
</dbReference>
<evidence type="ECO:0000259" key="16">
    <source>
        <dbReference type="Pfam" id="PF20974"/>
    </source>
</evidence>
<evidence type="ECO:0000256" key="4">
    <source>
        <dbReference type="ARBA" id="ARBA00022741"/>
    </source>
</evidence>
<dbReference type="Gene3D" id="1.10.10.2420">
    <property type="match status" value="1"/>
</dbReference>
<dbReference type="Gene3D" id="3.40.50.620">
    <property type="entry name" value="HUPs"/>
    <property type="match status" value="1"/>
</dbReference>
<protein>
    <recommendedName>
        <fullName evidence="2">glutamine--tRNA ligase</fullName>
        <ecNumber evidence="2">6.1.1.18</ecNumber>
    </recommendedName>
    <alternativeName>
        <fullName evidence="8">Glutaminyl-tRNA synthetase</fullName>
    </alternativeName>
</protein>
<dbReference type="Pfam" id="PF20974">
    <property type="entry name" value="tRNA-synt_1c_C2"/>
    <property type="match status" value="1"/>
</dbReference>
<feature type="domain" description="tRNA synthetases class I (E and Q) anti-codon binding" evidence="16">
    <location>
        <begin position="673"/>
        <end position="752"/>
    </location>
</feature>
<keyword evidence="18" id="KW-1185">Reference proteome</keyword>
<dbReference type="GO" id="GO:0009791">
    <property type="term" value="P:post-embryonic development"/>
    <property type="evidence" value="ECO:0007669"/>
    <property type="project" value="UniProtKB-ARBA"/>
</dbReference>
<evidence type="ECO:0000256" key="10">
    <source>
        <dbReference type="RuleBase" id="RU363037"/>
    </source>
</evidence>
<evidence type="ECO:0000256" key="3">
    <source>
        <dbReference type="ARBA" id="ARBA00022598"/>
    </source>
</evidence>
<dbReference type="PRINTS" id="PR00987">
    <property type="entry name" value="TRNASYNTHGLU"/>
</dbReference>
<keyword evidence="6 10" id="KW-0648">Protein biosynthesis</keyword>
<feature type="region of interest" description="Disordered" evidence="11">
    <location>
        <begin position="176"/>
        <end position="197"/>
    </location>
</feature>
<dbReference type="InterPro" id="IPR020058">
    <property type="entry name" value="Glu/Gln-tRNA-synth_Ib_cat-dom"/>
</dbReference>
<dbReference type="InterPro" id="IPR004514">
    <property type="entry name" value="Gln-tRNA-synth"/>
</dbReference>
<dbReference type="OrthoDB" id="10250478at2759"/>
<dbReference type="PROSITE" id="PS00178">
    <property type="entry name" value="AA_TRNA_LIGASE_I"/>
    <property type="match status" value="1"/>
</dbReference>
<proteinExistence type="inferred from homology"/>
<dbReference type="Gene3D" id="1.10.8.1290">
    <property type="entry name" value="Glutaminyl-tRNA synthetase, non-specific RNA binding region part 1, domain 1"/>
    <property type="match status" value="1"/>
</dbReference>
<dbReference type="PANTHER" id="PTHR43097:SF4">
    <property type="entry name" value="GLUTAMINE--TRNA LIGASE"/>
    <property type="match status" value="1"/>
</dbReference>
<evidence type="ECO:0000256" key="7">
    <source>
        <dbReference type="ARBA" id="ARBA00023146"/>
    </source>
</evidence>
<dbReference type="GO" id="GO:0005524">
    <property type="term" value="F:ATP binding"/>
    <property type="evidence" value="ECO:0007669"/>
    <property type="project" value="UniProtKB-KW"/>
</dbReference>
<name>A0A6D2HE07_9BRAS</name>
<dbReference type="GO" id="GO:0005829">
    <property type="term" value="C:cytosol"/>
    <property type="evidence" value="ECO:0007669"/>
    <property type="project" value="TreeGrafter"/>
</dbReference>
<dbReference type="InterPro" id="IPR050132">
    <property type="entry name" value="Gln/Glu-tRNA_Ligase"/>
</dbReference>
<dbReference type="FunFam" id="1.10.10.2420:FF:000001">
    <property type="entry name" value="Glutamine--tRNA ligase cytoplasmic"/>
    <property type="match status" value="1"/>
</dbReference>
<feature type="domain" description="Glutaminyl-tRNA synthetase class Ib non-specific RNA-binding" evidence="14">
    <location>
        <begin position="158"/>
        <end position="225"/>
    </location>
</feature>
<accession>A0A6D2HE07</accession>
<dbReference type="SUPFAM" id="SSF52374">
    <property type="entry name" value="Nucleotidylyl transferase"/>
    <property type="match status" value="1"/>
</dbReference>
<evidence type="ECO:0000256" key="2">
    <source>
        <dbReference type="ARBA" id="ARBA00012836"/>
    </source>
</evidence>
<dbReference type="InterPro" id="IPR042558">
    <property type="entry name" value="Gln-tRNA-synth_Ib_RNA-bd_N_1"/>
</dbReference>
<evidence type="ECO:0000313" key="18">
    <source>
        <dbReference type="Proteomes" id="UP000467841"/>
    </source>
</evidence>
<evidence type="ECO:0000256" key="11">
    <source>
        <dbReference type="SAM" id="MobiDB-lite"/>
    </source>
</evidence>
<evidence type="ECO:0000259" key="13">
    <source>
        <dbReference type="Pfam" id="PF03950"/>
    </source>
</evidence>
<dbReference type="AlphaFoldDB" id="A0A6D2HE07"/>
<reference evidence="17" key="1">
    <citation type="submission" date="2020-01" db="EMBL/GenBank/DDBJ databases">
        <authorList>
            <person name="Mishra B."/>
        </authorList>
    </citation>
    <scope>NUCLEOTIDE SEQUENCE [LARGE SCALE GENOMIC DNA]</scope>
</reference>
<dbReference type="FunFam" id="3.40.50.620:FF:000037">
    <property type="entry name" value="Glutamine--tRNA ligase cytoplasmic"/>
    <property type="match status" value="1"/>
</dbReference>
<gene>
    <name evidence="17" type="ORF">MERR_LOCUS101</name>
</gene>
<dbReference type="Pfam" id="PF04558">
    <property type="entry name" value="tRNA_synt_1c_R1"/>
    <property type="match status" value="1"/>
</dbReference>
<keyword evidence="7 10" id="KW-0030">Aminoacyl-tRNA synthetase</keyword>
<feature type="domain" description="Glutamyl/glutaminyl-tRNA synthetase class Ib anti-codon binding" evidence="13">
    <location>
        <begin position="560"/>
        <end position="664"/>
    </location>
</feature>
<dbReference type="EMBL" id="CACVBM020000011">
    <property type="protein sequence ID" value="CAA7012867.1"/>
    <property type="molecule type" value="Genomic_DNA"/>
</dbReference>
<dbReference type="FunFam" id="1.10.8.1290:FF:000002">
    <property type="entry name" value="Glutamine--tRNA ligase cytoplasmic"/>
    <property type="match status" value="1"/>
</dbReference>
<dbReference type="Gene3D" id="2.40.240.10">
    <property type="entry name" value="Ribosomal Protein L25, Chain P"/>
    <property type="match status" value="2"/>
</dbReference>
<keyword evidence="5 10" id="KW-0067">ATP-binding</keyword>
<evidence type="ECO:0000259" key="15">
    <source>
        <dbReference type="Pfam" id="PF04558"/>
    </source>
</evidence>
<feature type="domain" description="Glutamyl/glutaminyl-tRNA synthetase class Ib catalytic" evidence="12">
    <location>
        <begin position="253"/>
        <end position="557"/>
    </location>
</feature>
<dbReference type="GO" id="GO:0006425">
    <property type="term" value="P:glutaminyl-tRNA aminoacylation"/>
    <property type="evidence" value="ECO:0007669"/>
    <property type="project" value="InterPro"/>
</dbReference>
<evidence type="ECO:0000259" key="12">
    <source>
        <dbReference type="Pfam" id="PF00749"/>
    </source>
</evidence>
<dbReference type="FunFam" id="2.40.240.10:FF:000007">
    <property type="entry name" value="Glutamine--tRNA ligase"/>
    <property type="match status" value="1"/>
</dbReference>
<dbReference type="InterPro" id="IPR042559">
    <property type="entry name" value="Gln-tRNA-synth_Ib_RNA-bd_N_2"/>
</dbReference>
<dbReference type="CDD" id="cd00807">
    <property type="entry name" value="GlnRS_core"/>
    <property type="match status" value="1"/>
</dbReference>
<dbReference type="GO" id="GO:0004819">
    <property type="term" value="F:glutamine-tRNA ligase activity"/>
    <property type="evidence" value="ECO:0007669"/>
    <property type="project" value="UniProtKB-EC"/>
</dbReference>
<comment type="catalytic activity">
    <reaction evidence="9">
        <text>tRNA(Gln) + L-glutamine + ATP = L-glutaminyl-tRNA(Gln) + AMP + diphosphate</text>
        <dbReference type="Rhea" id="RHEA:20121"/>
        <dbReference type="Rhea" id="RHEA-COMP:9662"/>
        <dbReference type="Rhea" id="RHEA-COMP:9681"/>
        <dbReference type="ChEBI" id="CHEBI:30616"/>
        <dbReference type="ChEBI" id="CHEBI:33019"/>
        <dbReference type="ChEBI" id="CHEBI:58359"/>
        <dbReference type="ChEBI" id="CHEBI:78442"/>
        <dbReference type="ChEBI" id="CHEBI:78521"/>
        <dbReference type="ChEBI" id="CHEBI:456215"/>
        <dbReference type="EC" id="6.1.1.18"/>
    </reaction>
</comment>
<comment type="similarity">
    <text evidence="1 10">Belongs to the class-I aminoacyl-tRNA synthetase family.</text>
</comment>
<evidence type="ECO:0000259" key="14">
    <source>
        <dbReference type="Pfam" id="PF04557"/>
    </source>
</evidence>
<comment type="caution">
    <text evidence="17">The sequence shown here is derived from an EMBL/GenBank/DDBJ whole genome shotgun (WGS) entry which is preliminary data.</text>
</comment>
<evidence type="ECO:0000256" key="1">
    <source>
        <dbReference type="ARBA" id="ARBA00005594"/>
    </source>
</evidence>
<evidence type="ECO:0000256" key="9">
    <source>
        <dbReference type="ARBA" id="ARBA00048270"/>
    </source>
</evidence>
<dbReference type="InterPro" id="IPR049437">
    <property type="entry name" value="tRNA-synt_1c_C2"/>
</dbReference>
<dbReference type="InterPro" id="IPR020059">
    <property type="entry name" value="Glu/Gln-tRNA-synth_Ib_codon-bd"/>
</dbReference>
<keyword evidence="3 10" id="KW-0436">Ligase</keyword>
<organism evidence="17 18">
    <name type="scientific">Microthlaspi erraticum</name>
    <dbReference type="NCBI Taxonomy" id="1685480"/>
    <lineage>
        <taxon>Eukaryota</taxon>
        <taxon>Viridiplantae</taxon>
        <taxon>Streptophyta</taxon>
        <taxon>Embryophyta</taxon>
        <taxon>Tracheophyta</taxon>
        <taxon>Spermatophyta</taxon>
        <taxon>Magnoliopsida</taxon>
        <taxon>eudicotyledons</taxon>
        <taxon>Gunneridae</taxon>
        <taxon>Pentapetalae</taxon>
        <taxon>rosids</taxon>
        <taxon>malvids</taxon>
        <taxon>Brassicales</taxon>
        <taxon>Brassicaceae</taxon>
        <taxon>Coluteocarpeae</taxon>
        <taxon>Microthlaspi</taxon>
    </lineage>
</organism>
<evidence type="ECO:0000256" key="6">
    <source>
        <dbReference type="ARBA" id="ARBA00022917"/>
    </source>
</evidence>
<evidence type="ECO:0000256" key="5">
    <source>
        <dbReference type="ARBA" id="ARBA00022840"/>
    </source>
</evidence>
<dbReference type="InterPro" id="IPR000924">
    <property type="entry name" value="Glu/Gln-tRNA-synth"/>
</dbReference>
<dbReference type="InterPro" id="IPR014729">
    <property type="entry name" value="Rossmann-like_a/b/a_fold"/>
</dbReference>
<dbReference type="SUPFAM" id="SSF50715">
    <property type="entry name" value="Ribosomal protein L25-like"/>
    <property type="match status" value="1"/>
</dbReference>